<feature type="compositionally biased region" description="Polar residues" evidence="1">
    <location>
        <begin position="760"/>
        <end position="770"/>
    </location>
</feature>
<dbReference type="Proteomes" id="UP000703661">
    <property type="component" value="Unassembled WGS sequence"/>
</dbReference>
<feature type="region of interest" description="Disordered" evidence="1">
    <location>
        <begin position="180"/>
        <end position="219"/>
    </location>
</feature>
<reference evidence="2" key="1">
    <citation type="journal article" date="2020" name="Fungal Divers.">
        <title>Resolving the Mortierellaceae phylogeny through synthesis of multi-gene phylogenetics and phylogenomics.</title>
        <authorList>
            <person name="Vandepol N."/>
            <person name="Liber J."/>
            <person name="Desiro A."/>
            <person name="Na H."/>
            <person name="Kennedy M."/>
            <person name="Barry K."/>
            <person name="Grigoriev I.V."/>
            <person name="Miller A.N."/>
            <person name="O'Donnell K."/>
            <person name="Stajich J.E."/>
            <person name="Bonito G."/>
        </authorList>
    </citation>
    <scope>NUCLEOTIDE SEQUENCE</scope>
    <source>
        <strain evidence="2">NRRL 2769</strain>
    </source>
</reference>
<feature type="compositionally biased region" description="Low complexity" evidence="1">
    <location>
        <begin position="379"/>
        <end position="396"/>
    </location>
</feature>
<dbReference type="SUPFAM" id="SSF64268">
    <property type="entry name" value="PX domain"/>
    <property type="match status" value="1"/>
</dbReference>
<feature type="compositionally biased region" description="Polar residues" evidence="1">
    <location>
        <begin position="801"/>
        <end position="816"/>
    </location>
</feature>
<sequence>DNVSTVALRSSSFKEKRLTPTSGGALHNNPASSPIVPPRLKSGLVLFITKAVSLQRKGEIDRYLQELFALGSVVTQSRLVAEFFGIWKTDIEIHLRQENRDPLALSTLSNTITSTGVATVKLQPEANKETEEKDEKEDAGKEEEEKNWQHAIAEEANASTALQPLMHKDCHSPLTALCSSTSHSAPQNDKENISRSDSTSSIASSRSIPATPQSQSDNTTTTMVVAQPLPYLASPALSPNPKTDFPPPPSGWTYGLPGQLYESTRQLECASVSEIDADLGMTSPVETKASTVIEEQDVAQISSEEAQVSTITSTMSTTTVSNATETEGAIDITTRTIKKFKTLRRTNTSSCPQIQAQDTRFSLDTQNQDDLPPTPSSKAVPSSAMTTTSTASSVPTLRISNSTQEQAQVQVTPTTAAAASTTTRPKTVKRSKAIVFRPEVTTQPLSSKNVIPPWNRIPSVTGNATGSSPISPISPTTPGRVNTQLPLVHSPNTVTGESATVTTPTALDFEDRPRKFTMSHSKTMPAISSINSSFSSLSYWGSGGSGDDSNGSSHSSGTGTVSGSPGVIGLRARSMSISSVSPSVSDLVAPWNRVNPLSEANTHLHTLVHHDQSSSSSGSAYASVEHGRSFHKKDGIMQKSHMVTTRIGGLKERRPSVPVSIPRPESRNRTLTNSADSTSRPFEAEDAAGSPALSKSKGIKKSDMIHPVSVPGGFLTTMAIPTPEISSSVAANSRTSIMNNSSNCGGSGFSTGTGTETVQKKATNPSSIATTKKRSPRGESVVSPHSPSTTTKQPVGILKNANPSANRSRKTSLTVPTGSSMFLVQSAHMTSSPLSSSSSATGSTSSVGLAGAAHSSSSVATTFKIVMDADTIVALQVFESKSFVLTLKELRTRVRSKLVKSNIQLPEKFDLVWVTPSPSSAPSSTLNTPVSSTVPTLPSSNLADRLLDPGIVLKTNEDLHKAILSSRNHKVTLRCNV</sequence>
<evidence type="ECO:0000313" key="2">
    <source>
        <dbReference type="EMBL" id="KAG0022073.1"/>
    </source>
</evidence>
<dbReference type="InterPro" id="IPR036871">
    <property type="entry name" value="PX_dom_sf"/>
</dbReference>
<feature type="compositionally biased region" description="Low complexity" evidence="1">
    <location>
        <begin position="403"/>
        <end position="423"/>
    </location>
</feature>
<proteinExistence type="predicted"/>
<gene>
    <name evidence="2" type="ORF">BGZ80_001113</name>
</gene>
<feature type="compositionally biased region" description="Basic and acidic residues" evidence="1">
    <location>
        <begin position="126"/>
        <end position="147"/>
    </location>
</feature>
<dbReference type="EMBL" id="JAAAID010000125">
    <property type="protein sequence ID" value="KAG0022073.1"/>
    <property type="molecule type" value="Genomic_DNA"/>
</dbReference>
<feature type="region of interest" description="Disordered" evidence="1">
    <location>
        <begin position="116"/>
        <end position="147"/>
    </location>
</feature>
<feature type="compositionally biased region" description="Low complexity" evidence="1">
    <location>
        <begin position="780"/>
        <end position="791"/>
    </location>
</feature>
<keyword evidence="3" id="KW-1185">Reference proteome</keyword>
<evidence type="ECO:0000313" key="3">
    <source>
        <dbReference type="Proteomes" id="UP000703661"/>
    </source>
</evidence>
<protein>
    <submittedName>
        <fullName evidence="2">Uncharacterized protein</fullName>
    </submittedName>
</protein>
<feature type="compositionally biased region" description="Polar residues" evidence="1">
    <location>
        <begin position="345"/>
        <end position="369"/>
    </location>
</feature>
<feature type="region of interest" description="Disordered" evidence="1">
    <location>
        <begin position="541"/>
        <end position="567"/>
    </location>
</feature>
<feature type="region of interest" description="Disordered" evidence="1">
    <location>
        <begin position="741"/>
        <end position="816"/>
    </location>
</feature>
<organism evidence="2 3">
    <name type="scientific">Entomortierella chlamydospora</name>
    <dbReference type="NCBI Taxonomy" id="101097"/>
    <lineage>
        <taxon>Eukaryota</taxon>
        <taxon>Fungi</taxon>
        <taxon>Fungi incertae sedis</taxon>
        <taxon>Mucoromycota</taxon>
        <taxon>Mortierellomycotina</taxon>
        <taxon>Mortierellomycetes</taxon>
        <taxon>Mortierellales</taxon>
        <taxon>Mortierellaceae</taxon>
        <taxon>Entomortierella</taxon>
    </lineage>
</organism>
<dbReference type="GO" id="GO:0035091">
    <property type="term" value="F:phosphatidylinositol binding"/>
    <property type="evidence" value="ECO:0007669"/>
    <property type="project" value="InterPro"/>
</dbReference>
<feature type="compositionally biased region" description="Basic and acidic residues" evidence="1">
    <location>
        <begin position="625"/>
        <end position="636"/>
    </location>
</feature>
<feature type="compositionally biased region" description="Low complexity" evidence="1">
    <location>
        <begin position="195"/>
        <end position="212"/>
    </location>
</feature>
<accession>A0A9P6N371</accession>
<name>A0A9P6N371_9FUNG</name>
<dbReference type="Gene3D" id="3.30.1520.10">
    <property type="entry name" value="Phox-like domain"/>
    <property type="match status" value="1"/>
</dbReference>
<dbReference type="AlphaFoldDB" id="A0A9P6N371"/>
<evidence type="ECO:0000256" key="1">
    <source>
        <dbReference type="SAM" id="MobiDB-lite"/>
    </source>
</evidence>
<feature type="compositionally biased region" description="Low complexity" evidence="1">
    <location>
        <begin position="547"/>
        <end position="567"/>
    </location>
</feature>
<feature type="non-terminal residue" evidence="2">
    <location>
        <position position="1"/>
    </location>
</feature>
<comment type="caution">
    <text evidence="2">The sequence shown here is derived from an EMBL/GenBank/DDBJ whole genome shotgun (WGS) entry which is preliminary data.</text>
</comment>
<feature type="region of interest" description="Disordered" evidence="1">
    <location>
        <begin position="608"/>
        <end position="704"/>
    </location>
</feature>
<feature type="region of interest" description="Disordered" evidence="1">
    <location>
        <begin position="345"/>
        <end position="425"/>
    </location>
</feature>
<feature type="compositionally biased region" description="Polar residues" evidence="1">
    <location>
        <begin position="669"/>
        <end position="680"/>
    </location>
</feature>
<feature type="compositionally biased region" description="Low complexity" evidence="1">
    <location>
        <begin position="613"/>
        <end position="623"/>
    </location>
</feature>